<organism evidence="2 3">
    <name type="scientific">Streptomyces hydrogenans</name>
    <dbReference type="NCBI Taxonomy" id="1873719"/>
    <lineage>
        <taxon>Bacteria</taxon>
        <taxon>Bacillati</taxon>
        <taxon>Actinomycetota</taxon>
        <taxon>Actinomycetes</taxon>
        <taxon>Kitasatosporales</taxon>
        <taxon>Streptomycetaceae</taxon>
        <taxon>Streptomyces</taxon>
    </lineage>
</organism>
<sequence length="65" mass="7161">MGPRLFSRVNAGRAIVLVLVLTVLRHAAVRDRPALMAGAVFMSLLMAPIRLSVEKAVLLLPRKKR</sequence>
<protein>
    <submittedName>
        <fullName evidence="2">Uncharacterized protein</fullName>
    </submittedName>
</protein>
<gene>
    <name evidence="2" type="ORF">Shyd_56700</name>
</gene>
<keyword evidence="1" id="KW-0812">Transmembrane</keyword>
<proteinExistence type="predicted"/>
<accession>A0ABQ3PH07</accession>
<feature type="transmembrane region" description="Helical" evidence="1">
    <location>
        <begin position="12"/>
        <end position="28"/>
    </location>
</feature>
<keyword evidence="1" id="KW-0472">Membrane</keyword>
<reference evidence="2" key="1">
    <citation type="submission" date="2024-05" db="EMBL/GenBank/DDBJ databases">
        <title>Whole genome shotgun sequence of Streptomyces hydrogenans NBRC 13475.</title>
        <authorList>
            <person name="Komaki H."/>
            <person name="Tamura T."/>
        </authorList>
    </citation>
    <scope>NUCLEOTIDE SEQUENCE</scope>
    <source>
        <strain evidence="2">NBRC 13475</strain>
    </source>
</reference>
<comment type="caution">
    <text evidence="2">The sequence shown here is derived from an EMBL/GenBank/DDBJ whole genome shotgun (WGS) entry which is preliminary data.</text>
</comment>
<evidence type="ECO:0000313" key="3">
    <source>
        <dbReference type="Proteomes" id="UP001052739"/>
    </source>
</evidence>
<name>A0ABQ3PH07_9ACTN</name>
<evidence type="ECO:0000256" key="1">
    <source>
        <dbReference type="SAM" id="Phobius"/>
    </source>
</evidence>
<dbReference type="Proteomes" id="UP001052739">
    <property type="component" value="Unassembled WGS sequence"/>
</dbReference>
<keyword evidence="1" id="KW-1133">Transmembrane helix</keyword>
<keyword evidence="3" id="KW-1185">Reference proteome</keyword>
<feature type="transmembrane region" description="Helical" evidence="1">
    <location>
        <begin position="34"/>
        <end position="53"/>
    </location>
</feature>
<evidence type="ECO:0000313" key="2">
    <source>
        <dbReference type="EMBL" id="GHI24299.1"/>
    </source>
</evidence>
<dbReference type="EMBL" id="BNDW01000049">
    <property type="protein sequence ID" value="GHI24299.1"/>
    <property type="molecule type" value="Genomic_DNA"/>
</dbReference>